<gene>
    <name evidence="4" type="ORF">QJS04_geneDACA020252</name>
</gene>
<sequence length="70" mass="7833">MHLVETCGLPISTYFSALKILWLLESIDAVKEAVKNGNALFDTIDTWLIWNLARASVGRIIATTKSMFCM</sequence>
<dbReference type="Gene3D" id="3.30.420.40">
    <property type="match status" value="1"/>
</dbReference>
<reference evidence="4" key="2">
    <citation type="submission" date="2023-06" db="EMBL/GenBank/DDBJ databases">
        <authorList>
            <person name="Ma L."/>
            <person name="Liu K.-W."/>
            <person name="Li Z."/>
            <person name="Hsiao Y.-Y."/>
            <person name="Qi Y."/>
            <person name="Fu T."/>
            <person name="Tang G."/>
            <person name="Zhang D."/>
            <person name="Sun W.-H."/>
            <person name="Liu D.-K."/>
            <person name="Li Y."/>
            <person name="Chen G.-Z."/>
            <person name="Liu X.-D."/>
            <person name="Liao X.-Y."/>
            <person name="Jiang Y.-T."/>
            <person name="Yu X."/>
            <person name="Hao Y."/>
            <person name="Huang J."/>
            <person name="Zhao X.-W."/>
            <person name="Ke S."/>
            <person name="Chen Y.-Y."/>
            <person name="Wu W.-L."/>
            <person name="Hsu J.-L."/>
            <person name="Lin Y.-F."/>
            <person name="Huang M.-D."/>
            <person name="Li C.-Y."/>
            <person name="Huang L."/>
            <person name="Wang Z.-W."/>
            <person name="Zhao X."/>
            <person name="Zhong W.-Y."/>
            <person name="Peng D.-H."/>
            <person name="Ahmad S."/>
            <person name="Lan S."/>
            <person name="Zhang J.-S."/>
            <person name="Tsai W.-C."/>
            <person name="Van De Peer Y."/>
            <person name="Liu Z.-J."/>
        </authorList>
    </citation>
    <scope>NUCLEOTIDE SEQUENCE</scope>
    <source>
        <strain evidence="4">SCP</strain>
        <tissue evidence="4">Leaves</tissue>
    </source>
</reference>
<dbReference type="GO" id="GO:0005739">
    <property type="term" value="C:mitochondrion"/>
    <property type="evidence" value="ECO:0007669"/>
    <property type="project" value="TreeGrafter"/>
</dbReference>
<evidence type="ECO:0000313" key="5">
    <source>
        <dbReference type="Proteomes" id="UP001179952"/>
    </source>
</evidence>
<dbReference type="GO" id="GO:0006071">
    <property type="term" value="P:glycerol metabolic process"/>
    <property type="evidence" value="ECO:0007669"/>
    <property type="project" value="TreeGrafter"/>
</dbReference>
<name>A0AAV9A3V1_ACOGR</name>
<accession>A0AAV9A3V1</accession>
<dbReference type="GO" id="GO:0046167">
    <property type="term" value="P:glycerol-3-phosphate biosynthetic process"/>
    <property type="evidence" value="ECO:0007669"/>
    <property type="project" value="TreeGrafter"/>
</dbReference>
<dbReference type="GO" id="GO:0004370">
    <property type="term" value="F:glycerol kinase activity"/>
    <property type="evidence" value="ECO:0007669"/>
    <property type="project" value="TreeGrafter"/>
</dbReference>
<keyword evidence="3 4" id="KW-0418">Kinase</keyword>
<dbReference type="PANTHER" id="PTHR10196">
    <property type="entry name" value="SUGAR KINASE"/>
    <property type="match status" value="1"/>
</dbReference>
<dbReference type="GO" id="GO:0006641">
    <property type="term" value="P:triglyceride metabolic process"/>
    <property type="evidence" value="ECO:0007669"/>
    <property type="project" value="TreeGrafter"/>
</dbReference>
<evidence type="ECO:0000313" key="4">
    <source>
        <dbReference type="EMBL" id="KAK1258847.1"/>
    </source>
</evidence>
<reference evidence="4" key="1">
    <citation type="journal article" date="2023" name="Nat. Commun.">
        <title>Diploid and tetraploid genomes of Acorus and the evolution of monocots.</title>
        <authorList>
            <person name="Ma L."/>
            <person name="Liu K.W."/>
            <person name="Li Z."/>
            <person name="Hsiao Y.Y."/>
            <person name="Qi Y."/>
            <person name="Fu T."/>
            <person name="Tang G.D."/>
            <person name="Zhang D."/>
            <person name="Sun W.H."/>
            <person name="Liu D.K."/>
            <person name="Li Y."/>
            <person name="Chen G.Z."/>
            <person name="Liu X.D."/>
            <person name="Liao X.Y."/>
            <person name="Jiang Y.T."/>
            <person name="Yu X."/>
            <person name="Hao Y."/>
            <person name="Huang J."/>
            <person name="Zhao X.W."/>
            <person name="Ke S."/>
            <person name="Chen Y.Y."/>
            <person name="Wu W.L."/>
            <person name="Hsu J.L."/>
            <person name="Lin Y.F."/>
            <person name="Huang M.D."/>
            <person name="Li C.Y."/>
            <person name="Huang L."/>
            <person name="Wang Z.W."/>
            <person name="Zhao X."/>
            <person name="Zhong W.Y."/>
            <person name="Peng D.H."/>
            <person name="Ahmad S."/>
            <person name="Lan S."/>
            <person name="Zhang J.S."/>
            <person name="Tsai W.C."/>
            <person name="Van de Peer Y."/>
            <person name="Liu Z.J."/>
        </authorList>
    </citation>
    <scope>NUCLEOTIDE SEQUENCE</scope>
    <source>
        <strain evidence="4">SCP</strain>
    </source>
</reference>
<keyword evidence="5" id="KW-1185">Reference proteome</keyword>
<organism evidence="4 5">
    <name type="scientific">Acorus gramineus</name>
    <name type="common">Dwarf sweet flag</name>
    <dbReference type="NCBI Taxonomy" id="55184"/>
    <lineage>
        <taxon>Eukaryota</taxon>
        <taxon>Viridiplantae</taxon>
        <taxon>Streptophyta</taxon>
        <taxon>Embryophyta</taxon>
        <taxon>Tracheophyta</taxon>
        <taxon>Spermatophyta</taxon>
        <taxon>Magnoliopsida</taxon>
        <taxon>Liliopsida</taxon>
        <taxon>Acoraceae</taxon>
        <taxon>Acorus</taxon>
    </lineage>
</organism>
<comment type="similarity">
    <text evidence="1">Belongs to the FGGY kinase family.</text>
</comment>
<evidence type="ECO:0000256" key="1">
    <source>
        <dbReference type="ARBA" id="ARBA00009156"/>
    </source>
</evidence>
<dbReference type="InterPro" id="IPR043129">
    <property type="entry name" value="ATPase_NBD"/>
</dbReference>
<dbReference type="EMBL" id="JAUJYN010000013">
    <property type="protein sequence ID" value="KAK1258847.1"/>
    <property type="molecule type" value="Genomic_DNA"/>
</dbReference>
<proteinExistence type="inferred from homology"/>
<dbReference type="PANTHER" id="PTHR10196:SF69">
    <property type="entry name" value="GLYCEROL KINASE"/>
    <property type="match status" value="1"/>
</dbReference>
<evidence type="ECO:0000256" key="2">
    <source>
        <dbReference type="ARBA" id="ARBA00022679"/>
    </source>
</evidence>
<dbReference type="AlphaFoldDB" id="A0AAV9A3V1"/>
<comment type="caution">
    <text evidence="4">The sequence shown here is derived from an EMBL/GenBank/DDBJ whole genome shotgun (WGS) entry which is preliminary data.</text>
</comment>
<dbReference type="SUPFAM" id="SSF53067">
    <property type="entry name" value="Actin-like ATPase domain"/>
    <property type="match status" value="1"/>
</dbReference>
<evidence type="ECO:0000256" key="3">
    <source>
        <dbReference type="ARBA" id="ARBA00022777"/>
    </source>
</evidence>
<keyword evidence="2" id="KW-0808">Transferase</keyword>
<protein>
    <submittedName>
        <fullName evidence="4">Glycerol kinase</fullName>
    </submittedName>
</protein>
<dbReference type="Proteomes" id="UP001179952">
    <property type="component" value="Unassembled WGS sequence"/>
</dbReference>